<protein>
    <submittedName>
        <fullName evidence="4">Transcription regulator</fullName>
    </submittedName>
</protein>
<sequence>MRRDADLIERLQQFGLSETEASVYLAVVHRGEATPSTVASDTGVSTSYVYQLADRLADAGFVSVDDHRSPTRIRAHPPAESLRDRLETMQQTMSEVTERYERPPEDHDALEVVRSRQTLRKRIRTLVERAESELFLAVPVELLSELADPLRDAVERGVLVLLAAAGDLADIEQDASSLATAVRSWVRGTTVYVYADQTRGVISPSALLGWEHGDAEAIGFANRSVAVAVEAAFLGTVWPASEEVSLRDPLPLPATYGGFRRSVYDATRRLRDGESVAVEAQVKSADGRSRSRRSVEDVRGRLVETRQSLVDPRNVEFGMENTLVVETDDGRVTVGGTGGFLEDYEAVSVTLARGER</sequence>
<organism evidence="4 5">
    <name type="scientific">Halogeometricum pallidum JCM 14848</name>
    <dbReference type="NCBI Taxonomy" id="1227487"/>
    <lineage>
        <taxon>Archaea</taxon>
        <taxon>Methanobacteriati</taxon>
        <taxon>Methanobacteriota</taxon>
        <taxon>Stenosarchaea group</taxon>
        <taxon>Halobacteria</taxon>
        <taxon>Halobacteriales</taxon>
        <taxon>Haloferacaceae</taxon>
        <taxon>Halogeometricum</taxon>
    </lineage>
</organism>
<comment type="caution">
    <text evidence="4">The sequence shown here is derived from an EMBL/GenBank/DDBJ whole genome shotgun (WGS) entry which is preliminary data.</text>
</comment>
<dbReference type="RefSeq" id="WP_008388432.1">
    <property type="nucleotide sequence ID" value="NZ_AOIV01000038.1"/>
</dbReference>
<comment type="similarity">
    <text evidence="1">Belongs to the transcriptional regulator TrmB family.</text>
</comment>
<evidence type="ECO:0000313" key="5">
    <source>
        <dbReference type="Proteomes" id="UP000011513"/>
    </source>
</evidence>
<dbReference type="Pfam" id="PF11495">
    <property type="entry name" value="Regulator_TrmB"/>
    <property type="match status" value="1"/>
</dbReference>
<dbReference type="Pfam" id="PF01978">
    <property type="entry name" value="TrmB"/>
    <property type="match status" value="1"/>
</dbReference>
<dbReference type="SUPFAM" id="SSF159071">
    <property type="entry name" value="TrmB C-terminal domain-like"/>
    <property type="match status" value="1"/>
</dbReference>
<gene>
    <name evidence="4" type="ORF">C474_15739</name>
</gene>
<evidence type="ECO:0000259" key="3">
    <source>
        <dbReference type="Pfam" id="PF11495"/>
    </source>
</evidence>
<dbReference type="InterPro" id="IPR036388">
    <property type="entry name" value="WH-like_DNA-bd_sf"/>
</dbReference>
<dbReference type="CDD" id="cd09124">
    <property type="entry name" value="PLDc_like_TrmB_middle"/>
    <property type="match status" value="1"/>
</dbReference>
<feature type="domain" description="Transcription regulator TrmB C-terminal" evidence="3">
    <location>
        <begin position="110"/>
        <end position="353"/>
    </location>
</feature>
<dbReference type="InterPro" id="IPR021586">
    <property type="entry name" value="Tscrpt_reg_TrmB_C"/>
</dbReference>
<dbReference type="PANTHER" id="PTHR34293">
    <property type="entry name" value="HTH-TYPE TRANSCRIPTIONAL REGULATOR TRMBL2"/>
    <property type="match status" value="1"/>
</dbReference>
<feature type="domain" description="Transcription regulator TrmB N-terminal" evidence="2">
    <location>
        <begin position="11"/>
        <end position="78"/>
    </location>
</feature>
<dbReference type="InterPro" id="IPR002831">
    <property type="entry name" value="Tscrpt_reg_TrmB_N"/>
</dbReference>
<dbReference type="PANTHER" id="PTHR34293:SF1">
    <property type="entry name" value="HTH-TYPE TRANSCRIPTIONAL REGULATOR TRMBL2"/>
    <property type="match status" value="1"/>
</dbReference>
<dbReference type="Gene3D" id="2.30.30.690">
    <property type="match status" value="1"/>
</dbReference>
<dbReference type="InterPro" id="IPR036390">
    <property type="entry name" value="WH_DNA-bd_sf"/>
</dbReference>
<reference evidence="4 5" key="1">
    <citation type="journal article" date="2014" name="PLoS Genet.">
        <title>Phylogenetically driven sequencing of extremely halophilic archaea reveals strategies for static and dynamic osmo-response.</title>
        <authorList>
            <person name="Becker E.A."/>
            <person name="Seitzer P.M."/>
            <person name="Tritt A."/>
            <person name="Larsen D."/>
            <person name="Krusor M."/>
            <person name="Yao A.I."/>
            <person name="Wu D."/>
            <person name="Madern D."/>
            <person name="Eisen J.A."/>
            <person name="Darling A.E."/>
            <person name="Facciotti M.T."/>
        </authorList>
    </citation>
    <scope>NUCLEOTIDE SEQUENCE [LARGE SCALE GENOMIC DNA]</scope>
    <source>
        <strain evidence="4 5">JCM 14848</strain>
    </source>
</reference>
<dbReference type="SUPFAM" id="SSF46785">
    <property type="entry name" value="Winged helix' DNA-binding domain"/>
    <property type="match status" value="1"/>
</dbReference>
<name>M0CZX4_HALPD</name>
<dbReference type="OrthoDB" id="201002at2157"/>
<dbReference type="EMBL" id="AOIV01000038">
    <property type="protein sequence ID" value="ELZ27967.1"/>
    <property type="molecule type" value="Genomic_DNA"/>
</dbReference>
<evidence type="ECO:0000259" key="2">
    <source>
        <dbReference type="Pfam" id="PF01978"/>
    </source>
</evidence>
<dbReference type="eggNOG" id="arCOG02038">
    <property type="taxonomic scope" value="Archaea"/>
</dbReference>
<evidence type="ECO:0000256" key="1">
    <source>
        <dbReference type="ARBA" id="ARBA00007287"/>
    </source>
</evidence>
<proteinExistence type="inferred from homology"/>
<dbReference type="Proteomes" id="UP000011513">
    <property type="component" value="Unassembled WGS sequence"/>
</dbReference>
<dbReference type="InterPro" id="IPR051797">
    <property type="entry name" value="TrmB-like"/>
</dbReference>
<dbReference type="Gene3D" id="1.10.10.10">
    <property type="entry name" value="Winged helix-like DNA-binding domain superfamily/Winged helix DNA-binding domain"/>
    <property type="match status" value="1"/>
</dbReference>
<keyword evidence="5" id="KW-1185">Reference proteome</keyword>
<dbReference type="AlphaFoldDB" id="M0CZX4"/>
<accession>M0CZX4</accession>
<dbReference type="InParanoid" id="M0CZX4"/>
<evidence type="ECO:0000313" key="4">
    <source>
        <dbReference type="EMBL" id="ELZ27967.1"/>
    </source>
</evidence>